<feature type="domain" description="PRC-barrel" evidence="3">
    <location>
        <begin position="89"/>
        <end position="150"/>
    </location>
</feature>
<dbReference type="InterPro" id="IPR027275">
    <property type="entry name" value="PRC-brl_dom"/>
</dbReference>
<proteinExistence type="predicted"/>
<dbReference type="SUPFAM" id="SSF50346">
    <property type="entry name" value="PRC-barrel domain"/>
    <property type="match status" value="1"/>
</dbReference>
<accession>A0A2V3ZK66</accession>
<keyword evidence="2" id="KW-0732">Signal</keyword>
<organism evidence="4 5">
    <name type="scientific">Marinobacter vulgaris</name>
    <dbReference type="NCBI Taxonomy" id="1928331"/>
    <lineage>
        <taxon>Bacteria</taxon>
        <taxon>Pseudomonadati</taxon>
        <taxon>Pseudomonadota</taxon>
        <taxon>Gammaproteobacteria</taxon>
        <taxon>Pseudomonadales</taxon>
        <taxon>Marinobacteraceae</taxon>
        <taxon>Marinobacter</taxon>
    </lineage>
</organism>
<dbReference type="InterPro" id="IPR011033">
    <property type="entry name" value="PRC_barrel-like_sf"/>
</dbReference>
<feature type="signal peptide" evidence="2">
    <location>
        <begin position="1"/>
        <end position="26"/>
    </location>
</feature>
<gene>
    <name evidence="4" type="ORF">DIT71_09630</name>
</gene>
<keyword evidence="5" id="KW-1185">Reference proteome</keyword>
<evidence type="ECO:0000313" key="5">
    <source>
        <dbReference type="Proteomes" id="UP000253987"/>
    </source>
</evidence>
<name>A0A2V3ZK66_9GAMM</name>
<protein>
    <recommendedName>
        <fullName evidence="3">PRC-barrel domain-containing protein</fullName>
    </recommendedName>
</protein>
<feature type="chain" id="PRO_5016003735" description="PRC-barrel domain-containing protein" evidence="2">
    <location>
        <begin position="27"/>
        <end position="177"/>
    </location>
</feature>
<evidence type="ECO:0000313" key="4">
    <source>
        <dbReference type="EMBL" id="PXX90788.1"/>
    </source>
</evidence>
<evidence type="ECO:0000259" key="3">
    <source>
        <dbReference type="Pfam" id="PF05239"/>
    </source>
</evidence>
<reference evidence="5" key="1">
    <citation type="submission" date="2018-05" db="EMBL/GenBank/DDBJ databases">
        <authorList>
            <person name="Lu D."/>
        </authorList>
    </citation>
    <scope>NUCLEOTIDE SEQUENCE [LARGE SCALE GENOMIC DNA]</scope>
    <source>
        <strain evidence="5">F01</strain>
    </source>
</reference>
<comment type="caution">
    <text evidence="4">The sequence shown here is derived from an EMBL/GenBank/DDBJ whole genome shotgun (WGS) entry which is preliminary data.</text>
</comment>
<reference evidence="4 5" key="2">
    <citation type="submission" date="2018-06" db="EMBL/GenBank/DDBJ databases">
        <title>Marinobactersediminissp. nov, a moderately halophilic bacterium isolated from marine solar saltern.</title>
        <authorList>
            <person name="Zhang Y."/>
        </authorList>
    </citation>
    <scope>NUCLEOTIDE SEQUENCE [LARGE SCALE GENOMIC DNA]</scope>
    <source>
        <strain evidence="4 5">F01</strain>
    </source>
</reference>
<sequence length="177" mass="18942">MKKLHSLAFYALVTPAITLGSGAVLAAQAGSENNDLGEQSMGQDAKQQQQGNQDSMKSNARTTQTDQKTRDQSDMQNKGYLDSVPADGARASDLISAEIKTTDDENVGSVTDLIIDKNGKVVAVVVGVGGFLGMAEKDVAIGWDEVTMSRDSDELQLQIDMTRDDLQAAPSYKQLDD</sequence>
<feature type="region of interest" description="Disordered" evidence="1">
    <location>
        <begin position="33"/>
        <end position="86"/>
    </location>
</feature>
<evidence type="ECO:0000256" key="1">
    <source>
        <dbReference type="SAM" id="MobiDB-lite"/>
    </source>
</evidence>
<dbReference type="EMBL" id="QFWX01000004">
    <property type="protein sequence ID" value="PXX90788.1"/>
    <property type="molecule type" value="Genomic_DNA"/>
</dbReference>
<dbReference type="RefSeq" id="WP_114613013.1">
    <property type="nucleotide sequence ID" value="NZ_QFWX01000004.1"/>
</dbReference>
<dbReference type="Gene3D" id="2.30.30.240">
    <property type="entry name" value="PRC-barrel domain"/>
    <property type="match status" value="1"/>
</dbReference>
<dbReference type="OrthoDB" id="6366681at2"/>
<dbReference type="AlphaFoldDB" id="A0A2V3ZK66"/>
<dbReference type="PANTHER" id="PTHR36505">
    <property type="entry name" value="BLR1072 PROTEIN"/>
    <property type="match status" value="1"/>
</dbReference>
<evidence type="ECO:0000256" key="2">
    <source>
        <dbReference type="SAM" id="SignalP"/>
    </source>
</evidence>
<dbReference type="Proteomes" id="UP000253987">
    <property type="component" value="Unassembled WGS sequence"/>
</dbReference>
<dbReference type="PANTHER" id="PTHR36505:SF1">
    <property type="entry name" value="BLR1072 PROTEIN"/>
    <property type="match status" value="1"/>
</dbReference>
<dbReference type="Pfam" id="PF05239">
    <property type="entry name" value="PRC"/>
    <property type="match status" value="1"/>
</dbReference>
<feature type="compositionally biased region" description="Low complexity" evidence="1">
    <location>
        <begin position="39"/>
        <end position="66"/>
    </location>
</feature>